<dbReference type="WBParaSite" id="JU765_v2.g403.t1">
    <property type="protein sequence ID" value="JU765_v2.g403.t1"/>
    <property type="gene ID" value="JU765_v2.g403"/>
</dbReference>
<accession>A0AC34R711</accession>
<evidence type="ECO:0000313" key="1">
    <source>
        <dbReference type="Proteomes" id="UP000887576"/>
    </source>
</evidence>
<dbReference type="Proteomes" id="UP000887576">
    <property type="component" value="Unplaced"/>
</dbReference>
<reference evidence="2" key="1">
    <citation type="submission" date="2022-11" db="UniProtKB">
        <authorList>
            <consortium name="WormBaseParasite"/>
        </authorList>
    </citation>
    <scope>IDENTIFICATION</scope>
</reference>
<evidence type="ECO:0000313" key="2">
    <source>
        <dbReference type="WBParaSite" id="JU765_v2.g403.t1"/>
    </source>
</evidence>
<name>A0AC34R711_9BILA</name>
<sequence length="163" mass="17955">MADIKICKVQLAKNIKSIGGIVTTSGTNYDLFVTEELNLARPQCLHAHQNQKIVVLPAFVDAVLQRVHQHDLQFHAGALLHQFQPPIVDFDDGNVVEAEPEHLLDVNDEDAFIGAEGDEGMEIDEQVGPNGMEIENANPPVVPGIFEAPVPEQDNFMDFDAFD</sequence>
<organism evidence="1 2">
    <name type="scientific">Panagrolaimus sp. JU765</name>
    <dbReference type="NCBI Taxonomy" id="591449"/>
    <lineage>
        <taxon>Eukaryota</taxon>
        <taxon>Metazoa</taxon>
        <taxon>Ecdysozoa</taxon>
        <taxon>Nematoda</taxon>
        <taxon>Chromadorea</taxon>
        <taxon>Rhabditida</taxon>
        <taxon>Tylenchina</taxon>
        <taxon>Panagrolaimomorpha</taxon>
        <taxon>Panagrolaimoidea</taxon>
        <taxon>Panagrolaimidae</taxon>
        <taxon>Panagrolaimus</taxon>
    </lineage>
</organism>
<proteinExistence type="predicted"/>
<protein>
    <submittedName>
        <fullName evidence="2">BRCT domain-containing protein</fullName>
    </submittedName>
</protein>